<dbReference type="Pfam" id="PF02141">
    <property type="entry name" value="DENN"/>
    <property type="match status" value="1"/>
</dbReference>
<sequence>MLHPLQYMFPAIPLLPSCMACAEQLLLAPTPFLIGIKNTFNTHKNNFRCMACAEQLLLAPTPFPIGIKNTFNTHKNNFR</sequence>
<dbReference type="PANTHER" id="PTHR13008">
    <property type="entry name" value="MAP-KINASE ACTIVATING DEATH DOMAIN PROTEIN MADD /DENN/AEX-3 C.ELEGANS"/>
    <property type="match status" value="1"/>
</dbReference>
<keyword evidence="3" id="KW-1185">Reference proteome</keyword>
<evidence type="ECO:0000313" key="2">
    <source>
        <dbReference type="EMBL" id="CAG9091782.1"/>
    </source>
</evidence>
<evidence type="ECO:0000259" key="1">
    <source>
        <dbReference type="Pfam" id="PF02141"/>
    </source>
</evidence>
<dbReference type="InterPro" id="IPR039980">
    <property type="entry name" value="MADD"/>
</dbReference>
<dbReference type="GO" id="GO:0005085">
    <property type="term" value="F:guanyl-nucleotide exchange factor activity"/>
    <property type="evidence" value="ECO:0007669"/>
    <property type="project" value="TreeGrafter"/>
</dbReference>
<dbReference type="GO" id="GO:0042981">
    <property type="term" value="P:regulation of apoptotic process"/>
    <property type="evidence" value="ECO:0007669"/>
    <property type="project" value="TreeGrafter"/>
</dbReference>
<dbReference type="Gene3D" id="3.40.50.11500">
    <property type="match status" value="1"/>
</dbReference>
<proteinExistence type="predicted"/>
<organism evidence="2 3">
    <name type="scientific">Plutella xylostella</name>
    <name type="common">Diamondback moth</name>
    <name type="synonym">Plutella maculipennis</name>
    <dbReference type="NCBI Taxonomy" id="51655"/>
    <lineage>
        <taxon>Eukaryota</taxon>
        <taxon>Metazoa</taxon>
        <taxon>Ecdysozoa</taxon>
        <taxon>Arthropoda</taxon>
        <taxon>Hexapoda</taxon>
        <taxon>Insecta</taxon>
        <taxon>Pterygota</taxon>
        <taxon>Neoptera</taxon>
        <taxon>Endopterygota</taxon>
        <taxon>Lepidoptera</taxon>
        <taxon>Glossata</taxon>
        <taxon>Ditrysia</taxon>
        <taxon>Yponomeutoidea</taxon>
        <taxon>Plutellidae</taxon>
        <taxon>Plutella</taxon>
    </lineage>
</organism>
<dbReference type="GO" id="GO:0005829">
    <property type="term" value="C:cytosol"/>
    <property type="evidence" value="ECO:0007669"/>
    <property type="project" value="TreeGrafter"/>
</dbReference>
<dbReference type="InterPro" id="IPR043153">
    <property type="entry name" value="DENN_C"/>
</dbReference>
<dbReference type="AlphaFoldDB" id="A0A8S4D2T7"/>
<gene>
    <name evidence="2" type="ORF">PLXY2_LOCUS631</name>
</gene>
<dbReference type="EMBL" id="CAJHNJ030000002">
    <property type="protein sequence ID" value="CAG9091782.1"/>
    <property type="molecule type" value="Genomic_DNA"/>
</dbReference>
<dbReference type="InterPro" id="IPR001194">
    <property type="entry name" value="cDENN_dom"/>
</dbReference>
<accession>A0A8S4D2T7</accession>
<dbReference type="PANTHER" id="PTHR13008:SF7">
    <property type="entry name" value="MAP KINASE-ACTIVATING DEATH DOMAIN PROTEIN"/>
    <property type="match status" value="1"/>
</dbReference>
<dbReference type="Proteomes" id="UP000653454">
    <property type="component" value="Unassembled WGS sequence"/>
</dbReference>
<feature type="domain" description="cDENN" evidence="1">
    <location>
        <begin position="1"/>
        <end position="42"/>
    </location>
</feature>
<evidence type="ECO:0000313" key="3">
    <source>
        <dbReference type="Proteomes" id="UP000653454"/>
    </source>
</evidence>
<protein>
    <submittedName>
        <fullName evidence="2">(diamondback moth) hypothetical protein</fullName>
    </submittedName>
</protein>
<comment type="caution">
    <text evidence="2">The sequence shown here is derived from an EMBL/GenBank/DDBJ whole genome shotgun (WGS) entry which is preliminary data.</text>
</comment>
<name>A0A8S4D2T7_PLUXY</name>
<dbReference type="GO" id="GO:0032483">
    <property type="term" value="P:regulation of Rab protein signal transduction"/>
    <property type="evidence" value="ECO:0007669"/>
    <property type="project" value="TreeGrafter"/>
</dbReference>
<reference evidence="2" key="1">
    <citation type="submission" date="2020-11" db="EMBL/GenBank/DDBJ databases">
        <authorList>
            <person name="Whiteford S."/>
        </authorList>
    </citation>
    <scope>NUCLEOTIDE SEQUENCE</scope>
</reference>